<feature type="non-terminal residue" evidence="1">
    <location>
        <position position="1"/>
    </location>
</feature>
<evidence type="ECO:0000313" key="2">
    <source>
        <dbReference type="Proteomes" id="UP001154282"/>
    </source>
</evidence>
<organism evidence="1 2">
    <name type="scientific">Linum tenue</name>
    <dbReference type="NCBI Taxonomy" id="586396"/>
    <lineage>
        <taxon>Eukaryota</taxon>
        <taxon>Viridiplantae</taxon>
        <taxon>Streptophyta</taxon>
        <taxon>Embryophyta</taxon>
        <taxon>Tracheophyta</taxon>
        <taxon>Spermatophyta</taxon>
        <taxon>Magnoliopsida</taxon>
        <taxon>eudicotyledons</taxon>
        <taxon>Gunneridae</taxon>
        <taxon>Pentapetalae</taxon>
        <taxon>rosids</taxon>
        <taxon>fabids</taxon>
        <taxon>Malpighiales</taxon>
        <taxon>Linaceae</taxon>
        <taxon>Linum</taxon>
    </lineage>
</organism>
<accession>A0AAV0NC49</accession>
<dbReference type="Proteomes" id="UP001154282">
    <property type="component" value="Unassembled WGS sequence"/>
</dbReference>
<gene>
    <name evidence="1" type="ORF">LITE_LOCUS32663</name>
</gene>
<name>A0AAV0NC49_9ROSI</name>
<sequence length="69" mass="8058">TARHAVTTGKVHRFYCVRAFYVHIVYCRYRDCRRVISAVLFVTVELVDDYGGFYSRNLNVGEHDSLDRA</sequence>
<dbReference type="EMBL" id="CAMGYJ010000008">
    <property type="protein sequence ID" value="CAI0456183.1"/>
    <property type="molecule type" value="Genomic_DNA"/>
</dbReference>
<evidence type="ECO:0000313" key="1">
    <source>
        <dbReference type="EMBL" id="CAI0456183.1"/>
    </source>
</evidence>
<protein>
    <submittedName>
        <fullName evidence="1">Uncharacterized protein</fullName>
    </submittedName>
</protein>
<comment type="caution">
    <text evidence="1">The sequence shown here is derived from an EMBL/GenBank/DDBJ whole genome shotgun (WGS) entry which is preliminary data.</text>
</comment>
<proteinExistence type="predicted"/>
<reference evidence="1" key="1">
    <citation type="submission" date="2022-08" db="EMBL/GenBank/DDBJ databases">
        <authorList>
            <person name="Gutierrez-Valencia J."/>
        </authorList>
    </citation>
    <scope>NUCLEOTIDE SEQUENCE</scope>
</reference>
<dbReference type="AlphaFoldDB" id="A0AAV0NC49"/>
<keyword evidence="2" id="KW-1185">Reference proteome</keyword>